<dbReference type="InterPro" id="IPR050907">
    <property type="entry name" value="SRSF"/>
</dbReference>
<dbReference type="InterPro" id="IPR012677">
    <property type="entry name" value="Nucleotide-bd_a/b_plait_sf"/>
</dbReference>
<accession>A0ABY8TMW5</accession>
<keyword evidence="6" id="KW-1185">Reference proteome</keyword>
<dbReference type="Pfam" id="PF00076">
    <property type="entry name" value="RRM_1"/>
    <property type="match status" value="2"/>
</dbReference>
<evidence type="ECO:0000256" key="2">
    <source>
        <dbReference type="PROSITE-ProRule" id="PRU00176"/>
    </source>
</evidence>
<keyword evidence="1" id="KW-0507">mRNA processing</keyword>
<evidence type="ECO:0000313" key="6">
    <source>
        <dbReference type="Proteomes" id="UP001244341"/>
    </source>
</evidence>
<feature type="domain" description="RRM" evidence="4">
    <location>
        <begin position="95"/>
        <end position="166"/>
    </location>
</feature>
<evidence type="ECO:0000256" key="3">
    <source>
        <dbReference type="SAM" id="MobiDB-lite"/>
    </source>
</evidence>
<evidence type="ECO:0000259" key="4">
    <source>
        <dbReference type="PROSITE" id="PS50102"/>
    </source>
</evidence>
<feature type="region of interest" description="Disordered" evidence="3">
    <location>
        <begin position="162"/>
        <end position="249"/>
    </location>
</feature>
<evidence type="ECO:0000313" key="5">
    <source>
        <dbReference type="EMBL" id="WIA10310.1"/>
    </source>
</evidence>
<sequence length="249" mass="28495">MGDRRPERPVFCGNFEYDASESSILRMFEKFGRSPNLPLNHAHRGFAFVYMEDERDGNDAIRALDRTEFGYKRRLLRVEWAKKMEVTGKNQAPTTTLFVVNFDVRNTRESDIERYFDKYGPLARVEIKRNYAFVEYKEVDDAIEAQKRSHGGLMGGRTITVEFVESSRERGGGRDRSRSPGGRRRSPSPRRGVSPPGRGYGRGSPRRRSPSPVRRRSRSPDYTRGGRGGSRSPGGYRRRSPSPDRGRSP</sequence>
<evidence type="ECO:0000256" key="1">
    <source>
        <dbReference type="ARBA" id="ARBA00023187"/>
    </source>
</evidence>
<reference evidence="5 6" key="1">
    <citation type="submission" date="2023-05" db="EMBL/GenBank/DDBJ databases">
        <title>A 100% complete, gapless, phased diploid assembly of the Scenedesmus obliquus UTEX 3031 genome.</title>
        <authorList>
            <person name="Biondi T.C."/>
            <person name="Hanschen E.R."/>
            <person name="Kwon T."/>
            <person name="Eng W."/>
            <person name="Kruse C.P.S."/>
            <person name="Koehler S.I."/>
            <person name="Kunde Y."/>
            <person name="Gleasner C.D."/>
            <person name="You Mak K.T."/>
            <person name="Polle J."/>
            <person name="Hovde B.T."/>
            <person name="Starkenburg S.R."/>
        </authorList>
    </citation>
    <scope>NUCLEOTIDE SEQUENCE [LARGE SCALE GENOMIC DNA]</scope>
    <source>
        <strain evidence="5 6">DOE0152z</strain>
    </source>
</reference>
<dbReference type="SMART" id="SM00360">
    <property type="entry name" value="RRM"/>
    <property type="match status" value="2"/>
</dbReference>
<dbReference type="InterPro" id="IPR003954">
    <property type="entry name" value="RRM_euk-type"/>
</dbReference>
<proteinExistence type="predicted"/>
<dbReference type="Proteomes" id="UP001244341">
    <property type="component" value="Chromosome 2b"/>
</dbReference>
<keyword evidence="1" id="KW-0508">mRNA splicing</keyword>
<gene>
    <name evidence="5" type="ORF">OEZ85_010502</name>
</gene>
<dbReference type="InterPro" id="IPR000504">
    <property type="entry name" value="RRM_dom"/>
</dbReference>
<dbReference type="Gene3D" id="3.30.70.330">
    <property type="match status" value="2"/>
</dbReference>
<keyword evidence="2" id="KW-0694">RNA-binding</keyword>
<organism evidence="5 6">
    <name type="scientific">Tetradesmus obliquus</name>
    <name type="common">Green alga</name>
    <name type="synonym">Acutodesmus obliquus</name>
    <dbReference type="NCBI Taxonomy" id="3088"/>
    <lineage>
        <taxon>Eukaryota</taxon>
        <taxon>Viridiplantae</taxon>
        <taxon>Chlorophyta</taxon>
        <taxon>core chlorophytes</taxon>
        <taxon>Chlorophyceae</taxon>
        <taxon>CS clade</taxon>
        <taxon>Sphaeropleales</taxon>
        <taxon>Scenedesmaceae</taxon>
        <taxon>Tetradesmus</taxon>
    </lineage>
</organism>
<dbReference type="SUPFAM" id="SSF54928">
    <property type="entry name" value="RNA-binding domain, RBD"/>
    <property type="match status" value="2"/>
</dbReference>
<feature type="compositionally biased region" description="Basic and acidic residues" evidence="3">
    <location>
        <begin position="165"/>
        <end position="178"/>
    </location>
</feature>
<dbReference type="InterPro" id="IPR035979">
    <property type="entry name" value="RBD_domain_sf"/>
</dbReference>
<dbReference type="PROSITE" id="PS50102">
    <property type="entry name" value="RRM"/>
    <property type="match status" value="2"/>
</dbReference>
<dbReference type="PANTHER" id="PTHR23147">
    <property type="entry name" value="SERINE/ARGININE RICH SPLICING FACTOR"/>
    <property type="match status" value="1"/>
</dbReference>
<dbReference type="EMBL" id="CP126209">
    <property type="protein sequence ID" value="WIA10310.1"/>
    <property type="molecule type" value="Genomic_DNA"/>
</dbReference>
<name>A0ABY8TMW5_TETOB</name>
<feature type="domain" description="RRM" evidence="4">
    <location>
        <begin position="8"/>
        <end position="83"/>
    </location>
</feature>
<feature type="compositionally biased region" description="Basic residues" evidence="3">
    <location>
        <begin position="204"/>
        <end position="217"/>
    </location>
</feature>
<protein>
    <recommendedName>
        <fullName evidence="4">RRM domain-containing protein</fullName>
    </recommendedName>
</protein>
<dbReference type="SMART" id="SM00361">
    <property type="entry name" value="RRM_1"/>
    <property type="match status" value="1"/>
</dbReference>